<proteinExistence type="predicted"/>
<dbReference type="EMBL" id="AGQV01000001">
    <property type="protein sequence ID" value="EHH69170.1"/>
    <property type="molecule type" value="Genomic_DNA"/>
</dbReference>
<feature type="transmembrane region" description="Helical" evidence="1">
    <location>
        <begin position="52"/>
        <end position="72"/>
    </location>
</feature>
<reference evidence="2 3" key="1">
    <citation type="submission" date="2011-10" db="EMBL/GenBank/DDBJ databases">
        <title>Genome sequence of Gluconobacter morbifer G707, isolated from Drosophila gut.</title>
        <authorList>
            <person name="Lee W.-J."/>
            <person name="Kim E.-K."/>
        </authorList>
    </citation>
    <scope>NUCLEOTIDE SEQUENCE [LARGE SCALE GENOMIC DNA]</scope>
    <source>
        <strain evidence="2 3">G707</strain>
    </source>
</reference>
<dbReference type="RefSeq" id="WP_008850627.1">
    <property type="nucleotide sequence ID" value="NZ_AGQV01000001.1"/>
</dbReference>
<keyword evidence="1" id="KW-0472">Membrane</keyword>
<comment type="caution">
    <text evidence="2">The sequence shown here is derived from an EMBL/GenBank/DDBJ whole genome shotgun (WGS) entry which is preliminary data.</text>
</comment>
<keyword evidence="1" id="KW-0812">Transmembrane</keyword>
<dbReference type="PATRIC" id="fig|1088869.3.peg.485"/>
<accession>G6XG62</accession>
<dbReference type="Proteomes" id="UP000004949">
    <property type="component" value="Unassembled WGS sequence"/>
</dbReference>
<keyword evidence="3" id="KW-1185">Reference proteome</keyword>
<keyword evidence="1" id="KW-1133">Transmembrane helix</keyword>
<organism evidence="2 3">
    <name type="scientific">Gluconobacter morbifer G707</name>
    <dbReference type="NCBI Taxonomy" id="1088869"/>
    <lineage>
        <taxon>Bacteria</taxon>
        <taxon>Pseudomonadati</taxon>
        <taxon>Pseudomonadota</taxon>
        <taxon>Alphaproteobacteria</taxon>
        <taxon>Acetobacterales</taxon>
        <taxon>Acetobacteraceae</taxon>
        <taxon>Gluconobacter</taxon>
    </lineage>
</organism>
<gene>
    <name evidence="2" type="ORF">GMO_04770</name>
</gene>
<name>G6XG62_9PROT</name>
<protein>
    <submittedName>
        <fullName evidence="2">Uncharacterized protein</fullName>
    </submittedName>
</protein>
<evidence type="ECO:0000256" key="1">
    <source>
        <dbReference type="SAM" id="Phobius"/>
    </source>
</evidence>
<evidence type="ECO:0000313" key="2">
    <source>
        <dbReference type="EMBL" id="EHH69170.1"/>
    </source>
</evidence>
<dbReference type="STRING" id="1088869.GMO_04770"/>
<feature type="transmembrane region" description="Helical" evidence="1">
    <location>
        <begin position="181"/>
        <end position="202"/>
    </location>
</feature>
<feature type="transmembrane region" description="Helical" evidence="1">
    <location>
        <begin position="214"/>
        <end position="239"/>
    </location>
</feature>
<sequence length="273" mass="30940">MPHKKPHRFSVSGKISIAIGKGIDQLSTSSEQFPAIRDFMQLFHPSQHTVMLMKYGLAWVLTTTYLFPLYWCMKQLAKYRPADLQRLTYVYFLSVCATLLFTLIAVHEQWISDAGYPITRQGELLLRMLRFFMPIDEEFGEILSVFILIALPFLLSYLVCGVLFGVGRLPRPIGSFTRGCIVFYAKSVLVFSAIALPLMTYSQYARWDGTSGQLLVVDVSMCTVLTLVSVGFITLVLCWMDILQGMQKENPALAAKILRGLERMSRNDPENTP</sequence>
<feature type="transmembrane region" description="Helical" evidence="1">
    <location>
        <begin position="84"/>
        <end position="106"/>
    </location>
</feature>
<evidence type="ECO:0000313" key="3">
    <source>
        <dbReference type="Proteomes" id="UP000004949"/>
    </source>
</evidence>
<dbReference type="AlphaFoldDB" id="G6XG62"/>
<feature type="transmembrane region" description="Helical" evidence="1">
    <location>
        <begin position="142"/>
        <end position="169"/>
    </location>
</feature>